<comment type="caution">
    <text evidence="1">The sequence shown here is derived from an EMBL/GenBank/DDBJ whole genome shotgun (WGS) entry which is preliminary data.</text>
</comment>
<protein>
    <recommendedName>
        <fullName evidence="3">Tail assembly chaperone</fullName>
    </recommendedName>
</protein>
<dbReference type="EMBL" id="PVNH01000004">
    <property type="protein sequence ID" value="PRX48684.1"/>
    <property type="molecule type" value="Genomic_DNA"/>
</dbReference>
<gene>
    <name evidence="1" type="ORF">B0I33_104502</name>
</gene>
<organism evidence="1 2">
    <name type="scientific">Prauserella shujinwangii</name>
    <dbReference type="NCBI Taxonomy" id="1453103"/>
    <lineage>
        <taxon>Bacteria</taxon>
        <taxon>Bacillati</taxon>
        <taxon>Actinomycetota</taxon>
        <taxon>Actinomycetes</taxon>
        <taxon>Pseudonocardiales</taxon>
        <taxon>Pseudonocardiaceae</taxon>
        <taxon>Prauserella</taxon>
    </lineage>
</organism>
<dbReference type="OrthoDB" id="3698537at2"/>
<evidence type="ECO:0000313" key="2">
    <source>
        <dbReference type="Proteomes" id="UP000238362"/>
    </source>
</evidence>
<evidence type="ECO:0008006" key="3">
    <source>
        <dbReference type="Google" id="ProtNLM"/>
    </source>
</evidence>
<reference evidence="1 2" key="1">
    <citation type="submission" date="2018-03" db="EMBL/GenBank/DDBJ databases">
        <title>Genomic Encyclopedia of Type Strains, Phase III (KMG-III): the genomes of soil and plant-associated and newly described type strains.</title>
        <authorList>
            <person name="Whitman W."/>
        </authorList>
    </citation>
    <scope>NUCLEOTIDE SEQUENCE [LARGE SCALE GENOMIC DNA]</scope>
    <source>
        <strain evidence="1 2">CGMCC 4.7125</strain>
    </source>
</reference>
<proteinExistence type="predicted"/>
<dbReference type="Proteomes" id="UP000238362">
    <property type="component" value="Unassembled WGS sequence"/>
</dbReference>
<name>A0A2T0LXD0_9PSEU</name>
<dbReference type="RefSeq" id="WP_106178732.1">
    <property type="nucleotide sequence ID" value="NZ_PVNH01000004.1"/>
</dbReference>
<keyword evidence="2" id="KW-1185">Reference proteome</keyword>
<evidence type="ECO:0000313" key="1">
    <source>
        <dbReference type="EMBL" id="PRX48684.1"/>
    </source>
</evidence>
<sequence>MIEFKVRPEGGELFEVTATTRDILSWEKVTKGASLKQLMENLHTADLYKVAHFAAKRQQLFTGSLQEFEETCDLEFEIEEEGQDPTPSAR</sequence>
<accession>A0A2T0LXD0</accession>
<dbReference type="AlphaFoldDB" id="A0A2T0LXD0"/>